<feature type="region of interest" description="Disordered" evidence="1">
    <location>
        <begin position="154"/>
        <end position="173"/>
    </location>
</feature>
<keyword evidence="3" id="KW-0732">Signal</keyword>
<evidence type="ECO:0000256" key="2">
    <source>
        <dbReference type="SAM" id="Phobius"/>
    </source>
</evidence>
<comment type="caution">
    <text evidence="4">The sequence shown here is derived from an EMBL/GenBank/DDBJ whole genome shotgun (WGS) entry which is preliminary data.</text>
</comment>
<proteinExistence type="predicted"/>
<accession>A0A8T2M526</accession>
<reference evidence="4 5" key="1">
    <citation type="submission" date="2021-07" db="EMBL/GenBank/DDBJ databases">
        <authorList>
            <person name="Imarazene B."/>
            <person name="Zahm M."/>
            <person name="Klopp C."/>
            <person name="Cabau C."/>
            <person name="Beille S."/>
            <person name="Jouanno E."/>
            <person name="Castinel A."/>
            <person name="Lluch J."/>
            <person name="Gil L."/>
            <person name="Kuchtly C."/>
            <person name="Lopez Roques C."/>
            <person name="Donnadieu C."/>
            <person name="Parrinello H."/>
            <person name="Journot L."/>
            <person name="Du K."/>
            <person name="Schartl M."/>
            <person name="Retaux S."/>
            <person name="Guiguen Y."/>
        </authorList>
    </citation>
    <scope>NUCLEOTIDE SEQUENCE [LARGE SCALE GENOMIC DNA]</scope>
    <source>
        <strain evidence="4">Pach_M1</strain>
        <tissue evidence="4">Testis</tissue>
    </source>
</reference>
<dbReference type="Pfam" id="PF15121">
    <property type="entry name" value="TMEM71"/>
    <property type="match status" value="1"/>
</dbReference>
<organism evidence="4 5">
    <name type="scientific">Astyanax mexicanus</name>
    <name type="common">Blind cave fish</name>
    <name type="synonym">Astyanax fasciatus mexicanus</name>
    <dbReference type="NCBI Taxonomy" id="7994"/>
    <lineage>
        <taxon>Eukaryota</taxon>
        <taxon>Metazoa</taxon>
        <taxon>Chordata</taxon>
        <taxon>Craniata</taxon>
        <taxon>Vertebrata</taxon>
        <taxon>Euteleostomi</taxon>
        <taxon>Actinopterygii</taxon>
        <taxon>Neopterygii</taxon>
        <taxon>Teleostei</taxon>
        <taxon>Ostariophysi</taxon>
        <taxon>Characiformes</taxon>
        <taxon>Characoidei</taxon>
        <taxon>Acestrorhamphidae</taxon>
        <taxon>Acestrorhamphinae</taxon>
        <taxon>Astyanax</taxon>
    </lineage>
</organism>
<feature type="transmembrane region" description="Helical" evidence="2">
    <location>
        <begin position="247"/>
        <end position="266"/>
    </location>
</feature>
<keyword evidence="2" id="KW-1133">Transmembrane helix</keyword>
<keyword evidence="2" id="KW-0472">Membrane</keyword>
<feature type="transmembrane region" description="Helical" evidence="2">
    <location>
        <begin position="272"/>
        <end position="289"/>
    </location>
</feature>
<protein>
    <submittedName>
        <fullName evidence="4">Transmembrane protein 71</fullName>
    </submittedName>
</protein>
<evidence type="ECO:0000313" key="4">
    <source>
        <dbReference type="EMBL" id="KAG9278254.1"/>
    </source>
</evidence>
<name>A0A8T2M526_ASTMX</name>
<sequence length="310" mass="34364">MLLLSVWHIVTALIEEAACAAVEAMALFFRGAVTSSPIKTRSHQEDQACSFDTSFLSDSSYECFSTNPVTGSVCVCRRSPRLLANGYYLLTEDSFSTDEQGNLTLTPTQTNVSYKENIVRIFRRRRKVRRSLASLLSDVTQTCQSWLGGRVFGRADSTQESDPPSWLDISSSTEKDTPISFTYDPSETVLPSDKESFLSEEEPEVCPTHEMPSQSETGLLDVPPPSECLCNNYCPPTYPPSASDDGFWKAVLFLIFTLCLCAAVFFRCEYGGIAVAGAVLFLISSIYLFKSGRAAQWNQTKTEDITSRNE</sequence>
<gene>
    <name evidence="4" type="primary">TMEM71</name>
    <name evidence="4" type="ORF">AMEX_G6089</name>
</gene>
<feature type="signal peptide" evidence="3">
    <location>
        <begin position="1"/>
        <end position="19"/>
    </location>
</feature>
<dbReference type="InterPro" id="IPR027975">
    <property type="entry name" value="TMEM71"/>
</dbReference>
<dbReference type="PANTHER" id="PTHR35255:SF1">
    <property type="entry name" value="TRANSMEMBRANE PROTEIN 71"/>
    <property type="match status" value="1"/>
</dbReference>
<dbReference type="Proteomes" id="UP000752171">
    <property type="component" value="Unassembled WGS sequence"/>
</dbReference>
<dbReference type="EMBL" id="JAICCE010000004">
    <property type="protein sequence ID" value="KAG9278254.1"/>
    <property type="molecule type" value="Genomic_DNA"/>
</dbReference>
<evidence type="ECO:0000313" key="5">
    <source>
        <dbReference type="Proteomes" id="UP000752171"/>
    </source>
</evidence>
<dbReference type="AlphaFoldDB" id="A0A8T2M526"/>
<feature type="chain" id="PRO_5035845908" evidence="3">
    <location>
        <begin position="20"/>
        <end position="310"/>
    </location>
</feature>
<evidence type="ECO:0000256" key="1">
    <source>
        <dbReference type="SAM" id="MobiDB-lite"/>
    </source>
</evidence>
<keyword evidence="2 4" id="KW-0812">Transmembrane</keyword>
<feature type="compositionally biased region" description="Polar residues" evidence="1">
    <location>
        <begin position="156"/>
        <end position="172"/>
    </location>
</feature>
<evidence type="ECO:0000256" key="3">
    <source>
        <dbReference type="SAM" id="SignalP"/>
    </source>
</evidence>
<dbReference type="PANTHER" id="PTHR35255">
    <property type="entry name" value="TRANSMEMBRANE PROTEIN 71"/>
    <property type="match status" value="1"/>
</dbReference>